<evidence type="ECO:0000256" key="4">
    <source>
        <dbReference type="ARBA" id="ARBA00023180"/>
    </source>
</evidence>
<evidence type="ECO:0000256" key="5">
    <source>
        <dbReference type="RuleBase" id="RU361235"/>
    </source>
</evidence>
<dbReference type="EC" id="3.1.1.-" evidence="5"/>
<feature type="domain" description="Carboxylesterase type B" evidence="6">
    <location>
        <begin position="77"/>
        <end position="445"/>
    </location>
</feature>
<dbReference type="Pfam" id="PF00135">
    <property type="entry name" value="COesterase"/>
    <property type="match status" value="1"/>
</dbReference>
<reference evidence="7" key="1">
    <citation type="submission" date="2020-11" db="EMBL/GenBank/DDBJ databases">
        <authorList>
            <person name="Tran Van P."/>
        </authorList>
    </citation>
    <scope>NUCLEOTIDE SEQUENCE</scope>
</reference>
<dbReference type="GO" id="GO:0052689">
    <property type="term" value="F:carboxylic ester hydrolase activity"/>
    <property type="evidence" value="ECO:0007669"/>
    <property type="project" value="UniProtKB-KW"/>
</dbReference>
<keyword evidence="4" id="KW-0325">Glycoprotein</keyword>
<dbReference type="InterPro" id="IPR002018">
    <property type="entry name" value="CarbesteraseB"/>
</dbReference>
<evidence type="ECO:0000259" key="6">
    <source>
        <dbReference type="Pfam" id="PF00135"/>
    </source>
</evidence>
<dbReference type="SUPFAM" id="SSF53474">
    <property type="entry name" value="alpha/beta-Hydrolases"/>
    <property type="match status" value="1"/>
</dbReference>
<protein>
    <recommendedName>
        <fullName evidence="5">Carboxylic ester hydrolase</fullName>
        <ecNumber evidence="5">3.1.1.-</ecNumber>
    </recommendedName>
</protein>
<comment type="similarity">
    <text evidence="1 5">Belongs to the type-B carboxylesterase/lipase family.</text>
</comment>
<gene>
    <name evidence="7" type="ORF">TTEB3V08_LOCUS8789</name>
</gene>
<dbReference type="EMBL" id="OE004126">
    <property type="protein sequence ID" value="CAD7460872.1"/>
    <property type="molecule type" value="Genomic_DNA"/>
</dbReference>
<dbReference type="InterPro" id="IPR029058">
    <property type="entry name" value="AB_hydrolase_fold"/>
</dbReference>
<keyword evidence="2" id="KW-0719">Serine esterase</keyword>
<evidence type="ECO:0000256" key="3">
    <source>
        <dbReference type="ARBA" id="ARBA00022801"/>
    </source>
</evidence>
<evidence type="ECO:0000256" key="2">
    <source>
        <dbReference type="ARBA" id="ARBA00022487"/>
    </source>
</evidence>
<dbReference type="PROSITE" id="PS00122">
    <property type="entry name" value="CARBOXYLESTERASE_B_1"/>
    <property type="match status" value="1"/>
</dbReference>
<organism evidence="7">
    <name type="scientific">Timema tahoe</name>
    <dbReference type="NCBI Taxonomy" id="61484"/>
    <lineage>
        <taxon>Eukaryota</taxon>
        <taxon>Metazoa</taxon>
        <taxon>Ecdysozoa</taxon>
        <taxon>Arthropoda</taxon>
        <taxon>Hexapoda</taxon>
        <taxon>Insecta</taxon>
        <taxon>Pterygota</taxon>
        <taxon>Neoptera</taxon>
        <taxon>Polyneoptera</taxon>
        <taxon>Phasmatodea</taxon>
        <taxon>Timematodea</taxon>
        <taxon>Timematoidea</taxon>
        <taxon>Timematidae</taxon>
        <taxon>Timema</taxon>
    </lineage>
</organism>
<dbReference type="Gene3D" id="3.40.50.1820">
    <property type="entry name" value="alpha/beta hydrolase"/>
    <property type="match status" value="1"/>
</dbReference>
<evidence type="ECO:0000313" key="7">
    <source>
        <dbReference type="EMBL" id="CAD7460872.1"/>
    </source>
</evidence>
<accession>A0A7R9ILY2</accession>
<dbReference type="InterPro" id="IPR050309">
    <property type="entry name" value="Type-B_Carboxylest/Lipase"/>
</dbReference>
<dbReference type="PANTHER" id="PTHR11559">
    <property type="entry name" value="CARBOXYLESTERASE"/>
    <property type="match status" value="1"/>
</dbReference>
<name>A0A7R9ILY2_9NEOP</name>
<keyword evidence="3 5" id="KW-0378">Hydrolase</keyword>
<proteinExistence type="inferred from homology"/>
<sequence>MQEYFYPRPLHEQACREEVSPHLRRWRVKTSLVYPTEIRTSNSPVLDNLALHETSASANYATKIVSLPVSPHTLLVSGFFSLNGSDISPNAGMKDQVAALRWVKQNIAKFGGNPNKVTIFGESAGAASVQYHLLSEMSKVLDFWAFTKSTSASFELGEYLGLKTSNPQEMADYLRSLPADSIMMGALSQFKMGNPDSIRQSSLTFVPSIEYDVPGEDKFLTDHPFNLLREGKVNYVPHIIGLNLWEGKMFAGDPDEDYWVDLDDDIEKLVPPELGLEKESPESLEVAAKIRRFFFEDFPFNDDAALALIDIVGDLTINVGVYEIAKLLTLSPEPVYFYHFVYDGGFYFMEPMIKMMPMADVEGPTHTDDIGYIFYQPDETEGSPEDLKVRENIINLWSSFAETGVPETGTEVKWTPISASSFPYLSIDTELNMEENFEKEKMQFWNEIGYHSVDNRML</sequence>
<evidence type="ECO:0000256" key="1">
    <source>
        <dbReference type="ARBA" id="ARBA00005964"/>
    </source>
</evidence>
<dbReference type="InterPro" id="IPR019826">
    <property type="entry name" value="Carboxylesterase_B_AS"/>
</dbReference>
<dbReference type="AlphaFoldDB" id="A0A7R9ILY2"/>